<dbReference type="EMBL" id="UINC01102960">
    <property type="protein sequence ID" value="SVC64979.1"/>
    <property type="molecule type" value="Genomic_DNA"/>
</dbReference>
<protein>
    <submittedName>
        <fullName evidence="1">Uncharacterized protein</fullName>
    </submittedName>
</protein>
<dbReference type="AlphaFoldDB" id="A0A382NV03"/>
<feature type="non-terminal residue" evidence="1">
    <location>
        <position position="1"/>
    </location>
</feature>
<gene>
    <name evidence="1" type="ORF">METZ01_LOCUS317833</name>
</gene>
<accession>A0A382NV03</accession>
<sequence length="110" mass="11269">GPYGALEFALPVAESAALCLSAVFTAPLSAGSDAAAFGDPNGGYGFGGGVELFISFASLIGMPLELRIGGDYDSYTVRFSGESSFQGVNLLDAELRDVAWQGYAALGFSL</sequence>
<name>A0A382NV03_9ZZZZ</name>
<evidence type="ECO:0000313" key="1">
    <source>
        <dbReference type="EMBL" id="SVC64979.1"/>
    </source>
</evidence>
<reference evidence="1" key="1">
    <citation type="submission" date="2018-05" db="EMBL/GenBank/DDBJ databases">
        <authorList>
            <person name="Lanie J.A."/>
            <person name="Ng W.-L."/>
            <person name="Kazmierczak K.M."/>
            <person name="Andrzejewski T.M."/>
            <person name="Davidsen T.M."/>
            <person name="Wayne K.J."/>
            <person name="Tettelin H."/>
            <person name="Glass J.I."/>
            <person name="Rusch D."/>
            <person name="Podicherti R."/>
            <person name="Tsui H.-C.T."/>
            <person name="Winkler M.E."/>
        </authorList>
    </citation>
    <scope>NUCLEOTIDE SEQUENCE</scope>
</reference>
<proteinExistence type="predicted"/>
<organism evidence="1">
    <name type="scientific">marine metagenome</name>
    <dbReference type="NCBI Taxonomy" id="408172"/>
    <lineage>
        <taxon>unclassified sequences</taxon>
        <taxon>metagenomes</taxon>
        <taxon>ecological metagenomes</taxon>
    </lineage>
</organism>